<protein>
    <submittedName>
        <fullName evidence="9">Uncharacterized protein</fullName>
    </submittedName>
</protein>
<evidence type="ECO:0000256" key="1">
    <source>
        <dbReference type="ARBA" id="ARBA00004141"/>
    </source>
</evidence>
<dbReference type="EMBL" id="BTRK01000002">
    <property type="protein sequence ID" value="GMR37963.1"/>
    <property type="molecule type" value="Genomic_DNA"/>
</dbReference>
<name>A0AAN4ZG80_9BILA</name>
<dbReference type="InterPro" id="IPR037272">
    <property type="entry name" value="SNS_sf"/>
</dbReference>
<keyword evidence="7" id="KW-0479">Metal-binding</keyword>
<evidence type="ECO:0000313" key="10">
    <source>
        <dbReference type="Proteomes" id="UP001328107"/>
    </source>
</evidence>
<evidence type="ECO:0000256" key="6">
    <source>
        <dbReference type="ARBA" id="ARBA00023136"/>
    </source>
</evidence>
<keyword evidence="7" id="KW-0915">Sodium</keyword>
<evidence type="ECO:0000256" key="7">
    <source>
        <dbReference type="PIRSR" id="PIRSR600175-1"/>
    </source>
</evidence>
<dbReference type="GO" id="GO:0043005">
    <property type="term" value="C:neuron projection"/>
    <property type="evidence" value="ECO:0007669"/>
    <property type="project" value="TreeGrafter"/>
</dbReference>
<gene>
    <name evidence="9" type="ORF">PMAYCL1PPCAC_08158</name>
</gene>
<dbReference type="GO" id="GO:0005886">
    <property type="term" value="C:plasma membrane"/>
    <property type="evidence" value="ECO:0007669"/>
    <property type="project" value="TreeGrafter"/>
</dbReference>
<dbReference type="GO" id="GO:0046872">
    <property type="term" value="F:metal ion binding"/>
    <property type="evidence" value="ECO:0007669"/>
    <property type="project" value="UniProtKB-KW"/>
</dbReference>
<keyword evidence="4" id="KW-0769">Symport</keyword>
<dbReference type="Pfam" id="PF00209">
    <property type="entry name" value="SNF"/>
    <property type="match status" value="1"/>
</dbReference>
<feature type="transmembrane region" description="Helical" evidence="8">
    <location>
        <begin position="90"/>
        <end position="108"/>
    </location>
</feature>
<keyword evidence="3 8" id="KW-0812">Transmembrane</keyword>
<keyword evidence="10" id="KW-1185">Reference proteome</keyword>
<sequence length="192" mass="21617">MLLSHRKNGTCMQVESWLKTPPGIEIPAREYFREVLRGLPASVSEGLKNHNESEFFFGSGRVIAAYCVVWIFACACLLRRVRWIGKLSKFIVGFAAIGSFVFLFRMLFTKRADIALQKFFRFNATSFETEEAWHKASRMSAESLCLGMGGMISMASYNKRGNIRFLGTVISVFDPSTVSSIQNAVIVCVMAW</sequence>
<dbReference type="PROSITE" id="PS50267">
    <property type="entry name" value="NA_NEUROTRAN_SYMP_3"/>
    <property type="match status" value="1"/>
</dbReference>
<keyword evidence="5 8" id="KW-1133">Transmembrane helix</keyword>
<evidence type="ECO:0000256" key="3">
    <source>
        <dbReference type="ARBA" id="ARBA00022692"/>
    </source>
</evidence>
<dbReference type="PANTHER" id="PTHR11616:SF326">
    <property type="entry name" value="SODIUM-DEPENDENT TRANSPORTER SNF-5"/>
    <property type="match status" value="1"/>
</dbReference>
<dbReference type="Proteomes" id="UP001328107">
    <property type="component" value="Unassembled WGS sequence"/>
</dbReference>
<proteinExistence type="predicted"/>
<comment type="subcellular location">
    <subcellularLocation>
        <location evidence="1">Membrane</location>
        <topology evidence="1">Multi-pass membrane protein</topology>
    </subcellularLocation>
</comment>
<dbReference type="GO" id="GO:0005332">
    <property type="term" value="F:gamma-aminobutyric acid:sodium:chloride symporter activity"/>
    <property type="evidence" value="ECO:0007669"/>
    <property type="project" value="TreeGrafter"/>
</dbReference>
<dbReference type="InterPro" id="IPR000175">
    <property type="entry name" value="Na/ntran_symport"/>
</dbReference>
<evidence type="ECO:0000256" key="2">
    <source>
        <dbReference type="ARBA" id="ARBA00022448"/>
    </source>
</evidence>
<dbReference type="AlphaFoldDB" id="A0AAN4ZG80"/>
<dbReference type="SUPFAM" id="SSF161070">
    <property type="entry name" value="SNF-like"/>
    <property type="match status" value="1"/>
</dbReference>
<accession>A0AAN4ZG80</accession>
<evidence type="ECO:0000256" key="4">
    <source>
        <dbReference type="ARBA" id="ARBA00022847"/>
    </source>
</evidence>
<keyword evidence="6 8" id="KW-0472">Membrane</keyword>
<dbReference type="PANTHER" id="PTHR11616">
    <property type="entry name" value="SODIUM/CHLORIDE DEPENDENT TRANSPORTER"/>
    <property type="match status" value="1"/>
</dbReference>
<comment type="caution">
    <text evidence="9">The sequence shown here is derived from an EMBL/GenBank/DDBJ whole genome shotgun (WGS) entry which is preliminary data.</text>
</comment>
<organism evidence="9 10">
    <name type="scientific">Pristionchus mayeri</name>
    <dbReference type="NCBI Taxonomy" id="1317129"/>
    <lineage>
        <taxon>Eukaryota</taxon>
        <taxon>Metazoa</taxon>
        <taxon>Ecdysozoa</taxon>
        <taxon>Nematoda</taxon>
        <taxon>Chromadorea</taxon>
        <taxon>Rhabditida</taxon>
        <taxon>Rhabditina</taxon>
        <taxon>Diplogasteromorpha</taxon>
        <taxon>Diplogasteroidea</taxon>
        <taxon>Neodiplogasteridae</taxon>
        <taxon>Pristionchus</taxon>
    </lineage>
</organism>
<reference evidence="10" key="1">
    <citation type="submission" date="2022-10" db="EMBL/GenBank/DDBJ databases">
        <title>Genome assembly of Pristionchus species.</title>
        <authorList>
            <person name="Yoshida K."/>
            <person name="Sommer R.J."/>
        </authorList>
    </citation>
    <scope>NUCLEOTIDE SEQUENCE [LARGE SCALE GENOMIC DNA]</scope>
    <source>
        <strain evidence="10">RS5460</strain>
    </source>
</reference>
<evidence type="ECO:0000256" key="8">
    <source>
        <dbReference type="SAM" id="Phobius"/>
    </source>
</evidence>
<feature type="non-terminal residue" evidence="9">
    <location>
        <position position="192"/>
    </location>
</feature>
<evidence type="ECO:0000313" key="9">
    <source>
        <dbReference type="EMBL" id="GMR37963.1"/>
    </source>
</evidence>
<keyword evidence="2" id="KW-0813">Transport</keyword>
<feature type="binding site" evidence="7">
    <location>
        <position position="143"/>
    </location>
    <ligand>
        <name>Na(+)</name>
        <dbReference type="ChEBI" id="CHEBI:29101"/>
        <label>1</label>
    </ligand>
</feature>
<evidence type="ECO:0000256" key="5">
    <source>
        <dbReference type="ARBA" id="ARBA00022989"/>
    </source>
</evidence>
<feature type="transmembrane region" description="Helical" evidence="8">
    <location>
        <begin position="55"/>
        <end position="78"/>
    </location>
</feature>